<protein>
    <submittedName>
        <fullName evidence="3">Predicted protein</fullName>
    </submittedName>
</protein>
<dbReference type="PROSITE" id="PS50222">
    <property type="entry name" value="EF_HAND_2"/>
    <property type="match status" value="2"/>
</dbReference>
<keyword evidence="1" id="KW-0106">Calcium</keyword>
<dbReference type="GeneID" id="8850419"/>
<dbReference type="Proteomes" id="UP000006671">
    <property type="component" value="Unassembled WGS sequence"/>
</dbReference>
<dbReference type="AlphaFoldDB" id="D2VCH0"/>
<sequence>MQSQRSLSTSSADLVTETFFGQLSEEKQQVIKELFERIDKNHNGVLEKEELRGILEVMIKQDPNLIENLGLKNNTQCNTDEDILNAIFDQLDLNGDEVLSFREFAEPFARMLTNQM</sequence>
<dbReference type="RefSeq" id="XP_002678051.1">
    <property type="nucleotide sequence ID" value="XM_002678005.1"/>
</dbReference>
<accession>D2VCH0</accession>
<dbReference type="Pfam" id="PF13499">
    <property type="entry name" value="EF-hand_7"/>
    <property type="match status" value="1"/>
</dbReference>
<dbReference type="OMA" id="SACHFQT"/>
<feature type="domain" description="EF-hand" evidence="2">
    <location>
        <begin position="79"/>
        <end position="114"/>
    </location>
</feature>
<dbReference type="EMBL" id="GG738863">
    <property type="protein sequence ID" value="EFC45307.1"/>
    <property type="molecule type" value="Genomic_DNA"/>
</dbReference>
<dbReference type="InterPro" id="IPR002048">
    <property type="entry name" value="EF_hand_dom"/>
</dbReference>
<reference evidence="3 4" key="1">
    <citation type="journal article" date="2010" name="Cell">
        <title>The genome of Naegleria gruberi illuminates early eukaryotic versatility.</title>
        <authorList>
            <person name="Fritz-Laylin L.K."/>
            <person name="Prochnik S.E."/>
            <person name="Ginger M.L."/>
            <person name="Dacks J.B."/>
            <person name="Carpenter M.L."/>
            <person name="Field M.C."/>
            <person name="Kuo A."/>
            <person name="Paredez A."/>
            <person name="Chapman J."/>
            <person name="Pham J."/>
            <person name="Shu S."/>
            <person name="Neupane R."/>
            <person name="Cipriano M."/>
            <person name="Mancuso J."/>
            <person name="Tu H."/>
            <person name="Salamov A."/>
            <person name="Lindquist E."/>
            <person name="Shapiro H."/>
            <person name="Lucas S."/>
            <person name="Grigoriev I.V."/>
            <person name="Cande W.Z."/>
            <person name="Fulton C."/>
            <person name="Rokhsar D.S."/>
            <person name="Dawson S.C."/>
        </authorList>
    </citation>
    <scope>NUCLEOTIDE SEQUENCE [LARGE SCALE GENOMIC DNA]</scope>
    <source>
        <strain evidence="3 4">NEG-M</strain>
    </source>
</reference>
<dbReference type="KEGG" id="ngr:NAEGRDRAFT_66568"/>
<evidence type="ECO:0000259" key="2">
    <source>
        <dbReference type="PROSITE" id="PS50222"/>
    </source>
</evidence>
<feature type="domain" description="EF-hand" evidence="2">
    <location>
        <begin position="26"/>
        <end position="61"/>
    </location>
</feature>
<dbReference type="InterPro" id="IPR011992">
    <property type="entry name" value="EF-hand-dom_pair"/>
</dbReference>
<organism evidence="4">
    <name type="scientific">Naegleria gruberi</name>
    <name type="common">Amoeba</name>
    <dbReference type="NCBI Taxonomy" id="5762"/>
    <lineage>
        <taxon>Eukaryota</taxon>
        <taxon>Discoba</taxon>
        <taxon>Heterolobosea</taxon>
        <taxon>Tetramitia</taxon>
        <taxon>Eutetramitia</taxon>
        <taxon>Vahlkampfiidae</taxon>
        <taxon>Naegleria</taxon>
    </lineage>
</organism>
<proteinExistence type="predicted"/>
<keyword evidence="4" id="KW-1185">Reference proteome</keyword>
<evidence type="ECO:0000313" key="3">
    <source>
        <dbReference type="EMBL" id="EFC45307.1"/>
    </source>
</evidence>
<evidence type="ECO:0000313" key="4">
    <source>
        <dbReference type="Proteomes" id="UP000006671"/>
    </source>
</evidence>
<dbReference type="SMART" id="SM00054">
    <property type="entry name" value="EFh"/>
    <property type="match status" value="2"/>
</dbReference>
<dbReference type="PROSITE" id="PS00018">
    <property type="entry name" value="EF_HAND_1"/>
    <property type="match status" value="1"/>
</dbReference>
<dbReference type="SUPFAM" id="SSF47473">
    <property type="entry name" value="EF-hand"/>
    <property type="match status" value="1"/>
</dbReference>
<dbReference type="GO" id="GO:0005509">
    <property type="term" value="F:calcium ion binding"/>
    <property type="evidence" value="ECO:0007669"/>
    <property type="project" value="InterPro"/>
</dbReference>
<dbReference type="CDD" id="cd00051">
    <property type="entry name" value="EFh"/>
    <property type="match status" value="1"/>
</dbReference>
<dbReference type="VEuPathDB" id="AmoebaDB:NAEGRDRAFT_66568"/>
<dbReference type="Gene3D" id="1.10.238.10">
    <property type="entry name" value="EF-hand"/>
    <property type="match status" value="1"/>
</dbReference>
<gene>
    <name evidence="3" type="ORF">NAEGRDRAFT_66568</name>
</gene>
<evidence type="ECO:0000256" key="1">
    <source>
        <dbReference type="ARBA" id="ARBA00022837"/>
    </source>
</evidence>
<dbReference type="InterPro" id="IPR018247">
    <property type="entry name" value="EF_Hand_1_Ca_BS"/>
</dbReference>
<dbReference type="OrthoDB" id="26525at2759"/>
<dbReference type="InParanoid" id="D2VCH0"/>
<name>D2VCH0_NAEGR</name>